<keyword evidence="2" id="KW-1185">Reference proteome</keyword>
<evidence type="ECO:0000313" key="1">
    <source>
        <dbReference type="EMBL" id="KYN04944.1"/>
    </source>
</evidence>
<dbReference type="Proteomes" id="UP000078542">
    <property type="component" value="Unassembled WGS sequence"/>
</dbReference>
<evidence type="ECO:0000313" key="2">
    <source>
        <dbReference type="Proteomes" id="UP000078542"/>
    </source>
</evidence>
<organism evidence="1 2">
    <name type="scientific">Cyphomyrmex costatus</name>
    <dbReference type="NCBI Taxonomy" id="456900"/>
    <lineage>
        <taxon>Eukaryota</taxon>
        <taxon>Metazoa</taxon>
        <taxon>Ecdysozoa</taxon>
        <taxon>Arthropoda</taxon>
        <taxon>Hexapoda</taxon>
        <taxon>Insecta</taxon>
        <taxon>Pterygota</taxon>
        <taxon>Neoptera</taxon>
        <taxon>Endopterygota</taxon>
        <taxon>Hymenoptera</taxon>
        <taxon>Apocrita</taxon>
        <taxon>Aculeata</taxon>
        <taxon>Formicoidea</taxon>
        <taxon>Formicidae</taxon>
        <taxon>Myrmicinae</taxon>
        <taxon>Cyphomyrmex</taxon>
    </lineage>
</organism>
<reference evidence="1 2" key="1">
    <citation type="submission" date="2016-03" db="EMBL/GenBank/DDBJ databases">
        <title>Cyphomyrmex costatus WGS genome.</title>
        <authorList>
            <person name="Nygaard S."/>
            <person name="Hu H."/>
            <person name="Boomsma J."/>
            <person name="Zhang G."/>
        </authorList>
    </citation>
    <scope>NUCLEOTIDE SEQUENCE [LARGE SCALE GENOMIC DNA]</scope>
    <source>
        <strain evidence="1">MS0001</strain>
        <tissue evidence="1">Whole body</tissue>
    </source>
</reference>
<dbReference type="InterPro" id="IPR005312">
    <property type="entry name" value="DUF1759"/>
</dbReference>
<sequence length="441" mass="51342">MLKKRYDKKRIIIQRHIRALFQLQSVSKENFMSLCYLVDEVLRDYLHSALKAIGRPTDSWDDIIIHLITSKLDHITNKEWENNILDEDIPTIRHLTDFLEHRCILVLQRSVDISIVGVNNSCNKIKKTVQVQLSSRHYAFKVVIECLVLNRITERLPSVTIDKTAFKIPQNLPLANPEFYRSTDIDILLGAEMFWNILCVGQIKESSDYPLLQKTLFGWVIGGKYPGSSVQQKTIQCNADKAKLEQLVENFWQIEQISDKPMLTNEEKDCEETLGSCYNTALKRFKLLEFKLDRCPEMTKEYAKFIQEYLELKHMLPVITENTRDNPVYYMPHHAVSTIRLRVVFDASSKTDTGVSLNDILLVGPNLQKDLTSILIRLRLWQYVLTADVEKMYWHVQIDESQRGLQRILWRNNSHEEVQTFELVTLTYGTASASFLAVRVF</sequence>
<dbReference type="GO" id="GO:0071897">
    <property type="term" value="P:DNA biosynthetic process"/>
    <property type="evidence" value="ECO:0007669"/>
    <property type="project" value="UniProtKB-ARBA"/>
</dbReference>
<dbReference type="PANTHER" id="PTHR47331:SF5">
    <property type="entry name" value="RIBONUCLEASE H"/>
    <property type="match status" value="1"/>
</dbReference>
<dbReference type="STRING" id="456900.A0A151IKF9"/>
<name>A0A151IKF9_9HYME</name>
<dbReference type="Pfam" id="PF03564">
    <property type="entry name" value="DUF1759"/>
    <property type="match status" value="1"/>
</dbReference>
<accession>A0A151IKF9</accession>
<dbReference type="SUPFAM" id="SSF56672">
    <property type="entry name" value="DNA/RNA polymerases"/>
    <property type="match status" value="1"/>
</dbReference>
<dbReference type="AlphaFoldDB" id="A0A151IKF9"/>
<proteinExistence type="predicted"/>
<protein>
    <submittedName>
        <fullName evidence="1">Uncharacterized protein</fullName>
    </submittedName>
</protein>
<dbReference type="PANTHER" id="PTHR47331">
    <property type="entry name" value="PHD-TYPE DOMAIN-CONTAINING PROTEIN"/>
    <property type="match status" value="1"/>
</dbReference>
<dbReference type="EMBL" id="KQ977219">
    <property type="protein sequence ID" value="KYN04944.1"/>
    <property type="molecule type" value="Genomic_DNA"/>
</dbReference>
<gene>
    <name evidence="1" type="ORF">ALC62_04178</name>
</gene>
<dbReference type="InterPro" id="IPR043502">
    <property type="entry name" value="DNA/RNA_pol_sf"/>
</dbReference>